<sequence length="300" mass="34439">MSTPHQAHNIPWSLLVSNLAFIRPSPQRPEQNVAEISALRKANQASDIGHFARRFAAAIREFAATDRGKYPEKIKLAELEDGKVLPDSFLDKSLGYRSTITPEVQTVVYWDELGKHDRVPDEGGHSDLLKTLYLPKHPYITNLLFLAQSSSGVLRKLRHVTYSNFFHYGTDRVYQNALMAYILLNVSISMDLYGSKFEPSNAFLRTKGFVTGIQDYDAEMAPHQAFLGPGNDRLQDLPRFKQYLKDCFWQLYVCEMILREMDGKKAREEKREPKGLDWEKEVMECLSSMFTGIDWPPLED</sequence>
<dbReference type="EMBL" id="JH795856">
    <property type="protein sequence ID" value="EJU05172.1"/>
    <property type="molecule type" value="Genomic_DNA"/>
</dbReference>
<dbReference type="OMA" id="SNFFHYG"/>
<gene>
    <name evidence="1" type="ORF">DACRYDRAFT_103667</name>
</gene>
<dbReference type="AlphaFoldDB" id="M5GE87"/>
<evidence type="ECO:0000313" key="1">
    <source>
        <dbReference type="EMBL" id="EJU05172.1"/>
    </source>
</evidence>
<dbReference type="GeneID" id="63682857"/>
<dbReference type="OrthoDB" id="3204049at2759"/>
<dbReference type="HOGENOM" id="CLU_059589_0_0_1"/>
<dbReference type="RefSeq" id="XP_040632066.1">
    <property type="nucleotide sequence ID" value="XM_040767795.1"/>
</dbReference>
<protein>
    <submittedName>
        <fullName evidence="1">Uncharacterized protein</fullName>
    </submittedName>
</protein>
<keyword evidence="2" id="KW-1185">Reference proteome</keyword>
<name>M5GE87_DACPD</name>
<reference evidence="1 2" key="1">
    <citation type="journal article" date="2012" name="Science">
        <title>The Paleozoic origin of enzymatic lignin decomposition reconstructed from 31 fungal genomes.</title>
        <authorList>
            <person name="Floudas D."/>
            <person name="Binder M."/>
            <person name="Riley R."/>
            <person name="Barry K."/>
            <person name="Blanchette R.A."/>
            <person name="Henrissat B."/>
            <person name="Martinez A.T."/>
            <person name="Otillar R."/>
            <person name="Spatafora J.W."/>
            <person name="Yadav J.S."/>
            <person name="Aerts A."/>
            <person name="Benoit I."/>
            <person name="Boyd A."/>
            <person name="Carlson A."/>
            <person name="Copeland A."/>
            <person name="Coutinho P.M."/>
            <person name="de Vries R.P."/>
            <person name="Ferreira P."/>
            <person name="Findley K."/>
            <person name="Foster B."/>
            <person name="Gaskell J."/>
            <person name="Glotzer D."/>
            <person name="Gorecki P."/>
            <person name="Heitman J."/>
            <person name="Hesse C."/>
            <person name="Hori C."/>
            <person name="Igarashi K."/>
            <person name="Jurgens J.A."/>
            <person name="Kallen N."/>
            <person name="Kersten P."/>
            <person name="Kohler A."/>
            <person name="Kuees U."/>
            <person name="Kumar T.K.A."/>
            <person name="Kuo A."/>
            <person name="LaButti K."/>
            <person name="Larrondo L.F."/>
            <person name="Lindquist E."/>
            <person name="Ling A."/>
            <person name="Lombard V."/>
            <person name="Lucas S."/>
            <person name="Lundell T."/>
            <person name="Martin R."/>
            <person name="McLaughlin D.J."/>
            <person name="Morgenstern I."/>
            <person name="Morin E."/>
            <person name="Murat C."/>
            <person name="Nagy L.G."/>
            <person name="Nolan M."/>
            <person name="Ohm R.A."/>
            <person name="Patyshakuliyeva A."/>
            <person name="Rokas A."/>
            <person name="Ruiz-Duenas F.J."/>
            <person name="Sabat G."/>
            <person name="Salamov A."/>
            <person name="Samejima M."/>
            <person name="Schmutz J."/>
            <person name="Slot J.C."/>
            <person name="St John F."/>
            <person name="Stenlid J."/>
            <person name="Sun H."/>
            <person name="Sun S."/>
            <person name="Syed K."/>
            <person name="Tsang A."/>
            <person name="Wiebenga A."/>
            <person name="Young D."/>
            <person name="Pisabarro A."/>
            <person name="Eastwood D.C."/>
            <person name="Martin F."/>
            <person name="Cullen D."/>
            <person name="Grigoriev I.V."/>
            <person name="Hibbett D.S."/>
        </authorList>
    </citation>
    <scope>NUCLEOTIDE SEQUENCE [LARGE SCALE GENOMIC DNA]</scope>
    <source>
        <strain evidence="1 2">DJM-731 SS1</strain>
    </source>
</reference>
<organism evidence="1 2">
    <name type="scientific">Dacryopinax primogenitus (strain DJM 731)</name>
    <name type="common">Brown rot fungus</name>
    <dbReference type="NCBI Taxonomy" id="1858805"/>
    <lineage>
        <taxon>Eukaryota</taxon>
        <taxon>Fungi</taxon>
        <taxon>Dikarya</taxon>
        <taxon>Basidiomycota</taxon>
        <taxon>Agaricomycotina</taxon>
        <taxon>Dacrymycetes</taxon>
        <taxon>Dacrymycetales</taxon>
        <taxon>Dacrymycetaceae</taxon>
        <taxon>Dacryopinax</taxon>
    </lineage>
</organism>
<dbReference type="Proteomes" id="UP000030653">
    <property type="component" value="Unassembled WGS sequence"/>
</dbReference>
<evidence type="ECO:0000313" key="2">
    <source>
        <dbReference type="Proteomes" id="UP000030653"/>
    </source>
</evidence>
<proteinExistence type="predicted"/>
<accession>M5GE87</accession>